<dbReference type="OrthoDB" id="415822at2759"/>
<gene>
    <name evidence="2" type="primary">jg23147</name>
    <name evidence="2" type="ORF">PAEG_LOCUS6964</name>
</gene>
<accession>A0A8S4QWL6</accession>
<reference evidence="2" key="1">
    <citation type="submission" date="2022-03" db="EMBL/GenBank/DDBJ databases">
        <authorList>
            <person name="Lindestad O."/>
        </authorList>
    </citation>
    <scope>NUCLEOTIDE SEQUENCE</scope>
</reference>
<dbReference type="Proteomes" id="UP000838756">
    <property type="component" value="Unassembled WGS sequence"/>
</dbReference>
<evidence type="ECO:0000313" key="2">
    <source>
        <dbReference type="EMBL" id="CAH2225430.1"/>
    </source>
</evidence>
<proteinExistence type="predicted"/>
<organism evidence="2 3">
    <name type="scientific">Pararge aegeria aegeria</name>
    <dbReference type="NCBI Taxonomy" id="348720"/>
    <lineage>
        <taxon>Eukaryota</taxon>
        <taxon>Metazoa</taxon>
        <taxon>Ecdysozoa</taxon>
        <taxon>Arthropoda</taxon>
        <taxon>Hexapoda</taxon>
        <taxon>Insecta</taxon>
        <taxon>Pterygota</taxon>
        <taxon>Neoptera</taxon>
        <taxon>Endopterygota</taxon>
        <taxon>Lepidoptera</taxon>
        <taxon>Glossata</taxon>
        <taxon>Ditrysia</taxon>
        <taxon>Papilionoidea</taxon>
        <taxon>Nymphalidae</taxon>
        <taxon>Satyrinae</taxon>
        <taxon>Satyrini</taxon>
        <taxon>Parargina</taxon>
        <taxon>Pararge</taxon>
    </lineage>
</organism>
<name>A0A8S4QWL6_9NEOP</name>
<sequence length="344" mass="37343">GVVWLRKHDGRTQGGGGRDEADCLELVSPGPRGGANRTTVLDPEEGIASEESCREDQTNLATQELRAWAGRSTAPIILLATKSSHLKGTQKRCGSFPLSWGLTGTSGPIGWPQRHLRHPRRRQALLNRGTVHNGVRAQVGIVVNLSFASSSVADEVANWKVEDDGVVSLSDHNYVRLRTSPVVAMPPPQGPNRFPRWCLTQMDRKPSSRSSRGVTRPPNDVLPGAEAERGSSQLVDSGSVTLVIEEEMDVAFAASGPPAPGPDGIPGRFPKSWKEGLLCLIRKEWRSLDAPSAYRPIILLNEIGNVFEKILADRPVGHLETVGPGLSVEQYGFRAESPLTPWSR</sequence>
<protein>
    <submittedName>
        <fullName evidence="2">Jg23147 protein</fullName>
    </submittedName>
</protein>
<feature type="region of interest" description="Disordered" evidence="1">
    <location>
        <begin position="202"/>
        <end position="231"/>
    </location>
</feature>
<dbReference type="PANTHER" id="PTHR19446">
    <property type="entry name" value="REVERSE TRANSCRIPTASES"/>
    <property type="match status" value="1"/>
</dbReference>
<evidence type="ECO:0000256" key="1">
    <source>
        <dbReference type="SAM" id="MobiDB-lite"/>
    </source>
</evidence>
<comment type="caution">
    <text evidence="2">The sequence shown here is derived from an EMBL/GenBank/DDBJ whole genome shotgun (WGS) entry which is preliminary data.</text>
</comment>
<dbReference type="EMBL" id="CAKXAJ010020940">
    <property type="protein sequence ID" value="CAH2225430.1"/>
    <property type="molecule type" value="Genomic_DNA"/>
</dbReference>
<dbReference type="AlphaFoldDB" id="A0A8S4QWL6"/>
<feature type="non-terminal residue" evidence="2">
    <location>
        <position position="344"/>
    </location>
</feature>
<keyword evidence="3" id="KW-1185">Reference proteome</keyword>
<evidence type="ECO:0000313" key="3">
    <source>
        <dbReference type="Proteomes" id="UP000838756"/>
    </source>
</evidence>